<dbReference type="AlphaFoldDB" id="A0AAV0T9L6"/>
<name>A0AAV0T9L6_HYABA</name>
<organism evidence="2 3">
    <name type="scientific">Hyaloperonospora brassicae</name>
    <name type="common">Brassica downy mildew</name>
    <name type="synonym">Peronospora brassicae</name>
    <dbReference type="NCBI Taxonomy" id="162125"/>
    <lineage>
        <taxon>Eukaryota</taxon>
        <taxon>Sar</taxon>
        <taxon>Stramenopiles</taxon>
        <taxon>Oomycota</taxon>
        <taxon>Peronosporomycetes</taxon>
        <taxon>Peronosporales</taxon>
        <taxon>Peronosporaceae</taxon>
        <taxon>Hyaloperonospora</taxon>
    </lineage>
</organism>
<gene>
    <name evidence="2" type="ORF">HBR001_LOCUS1405</name>
</gene>
<dbReference type="Proteomes" id="UP001162031">
    <property type="component" value="Unassembled WGS sequence"/>
</dbReference>
<evidence type="ECO:0008006" key="4">
    <source>
        <dbReference type="Google" id="ProtNLM"/>
    </source>
</evidence>
<keyword evidence="1" id="KW-0732">Signal</keyword>
<evidence type="ECO:0000256" key="1">
    <source>
        <dbReference type="SAM" id="SignalP"/>
    </source>
</evidence>
<sequence length="207" mass="22829">MRRPVHLLVAVAVAVLFLSTGEVIVTTASTEHSSLRSTSSTGVAARHDARSLRALNGFSQLSASWAAEIKRYVPGTAKYDAAKKARAEKAEALRTKKAVEAQKMRDSETAKVANEAEMVLRELLGHNDQKAMAKLIDDTGGFENFVVKLSEKPELCSELLLKPLAFHHQNILRVTELLVDATIYKSFEVRAAALKIAHMYKLFRAQL</sequence>
<proteinExistence type="predicted"/>
<dbReference type="EMBL" id="CANTFL010000143">
    <property type="protein sequence ID" value="CAI5715280.1"/>
    <property type="molecule type" value="Genomic_DNA"/>
</dbReference>
<comment type="caution">
    <text evidence="2">The sequence shown here is derived from an EMBL/GenBank/DDBJ whole genome shotgun (WGS) entry which is preliminary data.</text>
</comment>
<evidence type="ECO:0000313" key="2">
    <source>
        <dbReference type="EMBL" id="CAI5715280.1"/>
    </source>
</evidence>
<keyword evidence="3" id="KW-1185">Reference proteome</keyword>
<evidence type="ECO:0000313" key="3">
    <source>
        <dbReference type="Proteomes" id="UP001162031"/>
    </source>
</evidence>
<feature type="chain" id="PRO_5043662084" description="RxLR effector candidate protein" evidence="1">
    <location>
        <begin position="22"/>
        <end position="207"/>
    </location>
</feature>
<protein>
    <recommendedName>
        <fullName evidence="4">RxLR effector candidate protein</fullName>
    </recommendedName>
</protein>
<reference evidence="2" key="1">
    <citation type="submission" date="2022-12" db="EMBL/GenBank/DDBJ databases">
        <authorList>
            <person name="Webb A."/>
        </authorList>
    </citation>
    <scope>NUCLEOTIDE SEQUENCE</scope>
    <source>
        <strain evidence="2">Hp1</strain>
    </source>
</reference>
<feature type="signal peptide" evidence="1">
    <location>
        <begin position="1"/>
        <end position="21"/>
    </location>
</feature>
<accession>A0AAV0T9L6</accession>